<comment type="function">
    <text evidence="11">Most highly expressed siglec (sialic acid-binding immunoglobulin-like lectin) on B-cells that plays a role in various aspects of B-cell biology including differentiation, antigen presentation, and trafficking to bone marrow. Binds to alpha 2,6-linked sialic acid residues of surface molecules such as CD22 itself, CD45 and IgM in a cis configuration. Can also bind to ligands on other cells as an adhesion molecule in a trans configuration. Acts as an inhibitory coreceptor on the surface of B-cells and inhibits B-cell receptor induced signaling, characterized by inhibition of the calcium mobilization and cellular activation. Mechanistically, the immunoreceptor tyrosine-based inhibitory motif domain is phosphorylated by the Src kinase LYN, which in turn leads to the recruitment of the protein tyrosine phosphatase 1/PTPN6, leading to the negative regulation of BCR signaling. If this negative signaling from is of sufficient strength, apoptosis of the B-cell can be induced.</text>
</comment>
<evidence type="ECO:0000256" key="2">
    <source>
        <dbReference type="ARBA" id="ARBA00022692"/>
    </source>
</evidence>
<dbReference type="InterPro" id="IPR003599">
    <property type="entry name" value="Ig_sub"/>
</dbReference>
<dbReference type="InterPro" id="IPR036179">
    <property type="entry name" value="Ig-like_dom_sf"/>
</dbReference>
<dbReference type="InterPro" id="IPR051036">
    <property type="entry name" value="SIGLEC"/>
</dbReference>
<dbReference type="Proteomes" id="UP000000437">
    <property type="component" value="Chromosome 15"/>
</dbReference>
<comment type="similarity">
    <text evidence="8">Belongs to the immunoglobulin superfamily. SIGLEC (sialic acid binding Ig-like lectin) family.</text>
</comment>
<dbReference type="SMART" id="SM00408">
    <property type="entry name" value="IGc2"/>
    <property type="match status" value="3"/>
</dbReference>
<dbReference type="InterPro" id="IPR003598">
    <property type="entry name" value="Ig_sub2"/>
</dbReference>
<dbReference type="PANTHER" id="PTHR12035">
    <property type="entry name" value="SIALIC ACID BINDING IMMUNOGLOBULIN-LIKE LECTIN"/>
    <property type="match status" value="1"/>
</dbReference>
<feature type="domain" description="Ig-like" evidence="16">
    <location>
        <begin position="149"/>
        <end position="232"/>
    </location>
</feature>
<comment type="subunit">
    <text evidence="12">Predominantly monomer of isoform CD22-beta. Also found as heterodimer of isoform CD22-beta and a shorter isoform. Interacts with PTPN6/SHP-1, LYN, SYK, PIK3R1/PIK3R2 and PLCG1 upon phosphorylation. Interacts with GRB2, INPP5D and SHC1 upon phosphorylation. May form a complex with INPP5D/SHIP, GRB2 and SHC1.</text>
</comment>
<dbReference type="AlphaFoldDB" id="A0AB32T384"/>
<evidence type="ECO:0000256" key="11">
    <source>
        <dbReference type="ARBA" id="ARBA00045430"/>
    </source>
</evidence>
<keyword evidence="4" id="KW-0130">Cell adhesion</keyword>
<dbReference type="SMART" id="SM00409">
    <property type="entry name" value="IG"/>
    <property type="match status" value="5"/>
</dbReference>
<feature type="region of interest" description="Disordered" evidence="13">
    <location>
        <begin position="178"/>
        <end position="200"/>
    </location>
</feature>
<organism evidence="17 18">
    <name type="scientific">Danio rerio</name>
    <name type="common">Zebrafish</name>
    <name type="synonym">Brachydanio rerio</name>
    <dbReference type="NCBI Taxonomy" id="7955"/>
    <lineage>
        <taxon>Eukaryota</taxon>
        <taxon>Metazoa</taxon>
        <taxon>Chordata</taxon>
        <taxon>Craniata</taxon>
        <taxon>Vertebrata</taxon>
        <taxon>Euteleostomi</taxon>
        <taxon>Actinopterygii</taxon>
        <taxon>Neopterygii</taxon>
        <taxon>Teleostei</taxon>
        <taxon>Ostariophysi</taxon>
        <taxon>Cypriniformes</taxon>
        <taxon>Danionidae</taxon>
        <taxon>Danioninae</taxon>
        <taxon>Danio</taxon>
    </lineage>
</organism>
<keyword evidence="17" id="KW-1185">Reference proteome</keyword>
<dbReference type="GO" id="GO:0030246">
    <property type="term" value="F:carbohydrate binding"/>
    <property type="evidence" value="ECO:0007669"/>
    <property type="project" value="UniProtKB-KW"/>
</dbReference>
<dbReference type="Pfam" id="PF24518">
    <property type="entry name" value="Ig_CD22"/>
    <property type="match status" value="1"/>
</dbReference>
<feature type="signal peptide" evidence="15">
    <location>
        <begin position="1"/>
        <end position="28"/>
    </location>
</feature>
<evidence type="ECO:0000256" key="6">
    <source>
        <dbReference type="ARBA" id="ARBA00023136"/>
    </source>
</evidence>
<evidence type="ECO:0000256" key="10">
    <source>
        <dbReference type="ARBA" id="ARBA00041781"/>
    </source>
</evidence>
<evidence type="ECO:0000256" key="7">
    <source>
        <dbReference type="ARBA" id="ARBA00023157"/>
    </source>
</evidence>
<feature type="domain" description="Ig-like" evidence="16">
    <location>
        <begin position="326"/>
        <end position="406"/>
    </location>
</feature>
<dbReference type="Pfam" id="PF08205">
    <property type="entry name" value="C2-set_2"/>
    <property type="match status" value="1"/>
</dbReference>
<dbReference type="RefSeq" id="XP_068069881.1">
    <property type="nucleotide sequence ID" value="XM_068213780.2"/>
</dbReference>
<feature type="domain" description="Ig-like" evidence="16">
    <location>
        <begin position="410"/>
        <end position="490"/>
    </location>
</feature>
<evidence type="ECO:0000259" key="16">
    <source>
        <dbReference type="PROSITE" id="PS50835"/>
    </source>
</evidence>
<evidence type="ECO:0000256" key="15">
    <source>
        <dbReference type="SAM" id="SignalP"/>
    </source>
</evidence>
<feature type="transmembrane region" description="Helical" evidence="14">
    <location>
        <begin position="582"/>
        <end position="606"/>
    </location>
</feature>
<dbReference type="SUPFAM" id="SSF48726">
    <property type="entry name" value="Immunoglobulin"/>
    <property type="match status" value="6"/>
</dbReference>
<keyword evidence="6 14" id="KW-0472">Membrane</keyword>
<evidence type="ECO:0000256" key="4">
    <source>
        <dbReference type="ARBA" id="ARBA00022889"/>
    </source>
</evidence>
<sequence>MLSFDAEMLYWRCLLSVCLWLRVTPTKAGTWTANLPSSVVGLSGSCVVIPCTFNYPAAGKTYTNFKGIWYKVYDQSKVYHQDFSEISDEFKNRASLIGDFRQKNCSLKISSLRQTDNVELMFRIEIENLDKYSYDNKVSLQVKEMPEQPSVSVEEELTSGKQVSATCAVSHSCPSDLPQVTWSHQGSPSGPSPPQDHGQWKFTSYNLTFTPSREDHNTRLNCTADFKGKTVTGYKTLKVKYPPCNVKVVTGPPVKENESITLTCSSNSNPPANSYEWFSLNKTLSAKGSSYQLVKVSRHTEAISCTAINTEGRNSSDPHQINVLYPPYNVKVVTGPPVKENESVTLTCSSDSNPPATSYEWFSLNKTLLAKGSSYQLVKVSRHTEAISCTAVNTEGRNSSDPHHINVLYPPYNVKVVTGPPVKENESVTLTCSSDSNPPATSYEWFSLNKTLSAKGSSYQLMNVSRHTEAISCTAINTEGRNSSDPQKLNMLYPPDIKNESSCQSASSTVCVCIVDSNPPSEVKWFSPDSSKTFLSSRTEIKQSLSIFTLEAWLDFPDTVQCFASNSVGNSSITLKAPQNDMVLYIAVVSAVSVLLVVVGILVYAVRRHCGKRAVRHPAMQFKNADSEMKTTNKFDVETEEEKCCDEDVYTNSPDNNVYSNWGCEGNSPSSDNTLEDESV</sequence>
<keyword evidence="3" id="KW-0430">Lectin</keyword>
<keyword evidence="7" id="KW-1015">Disulfide bond</keyword>
<evidence type="ECO:0000256" key="14">
    <source>
        <dbReference type="SAM" id="Phobius"/>
    </source>
</evidence>
<dbReference type="InterPro" id="IPR056386">
    <property type="entry name" value="Ig_CD22"/>
</dbReference>
<evidence type="ECO:0000313" key="17">
    <source>
        <dbReference type="Proteomes" id="UP000000437"/>
    </source>
</evidence>
<evidence type="ECO:0000256" key="5">
    <source>
        <dbReference type="ARBA" id="ARBA00022989"/>
    </source>
</evidence>
<dbReference type="GeneID" id="101884711"/>
<feature type="chain" id="PRO_5044209387" description="B-cell receptor CD22" evidence="15">
    <location>
        <begin position="29"/>
        <end position="680"/>
    </location>
</feature>
<keyword evidence="5 14" id="KW-1133">Transmembrane helix</keyword>
<evidence type="ECO:0000256" key="8">
    <source>
        <dbReference type="ARBA" id="ARBA00038361"/>
    </source>
</evidence>
<evidence type="ECO:0000256" key="1">
    <source>
        <dbReference type="ARBA" id="ARBA00004479"/>
    </source>
</evidence>
<name>A0AB32T384_DANRE</name>
<feature type="region of interest" description="Disordered" evidence="13">
    <location>
        <begin position="661"/>
        <end position="680"/>
    </location>
</feature>
<dbReference type="InterPro" id="IPR013162">
    <property type="entry name" value="CD80_C2-set"/>
</dbReference>
<comment type="subcellular location">
    <subcellularLocation>
        <location evidence="1">Membrane</location>
        <topology evidence="1">Single-pass type I membrane protein</topology>
    </subcellularLocation>
</comment>
<dbReference type="AGR" id="ZFIN:ZDB-GENE-131121-374"/>
<keyword evidence="15" id="KW-0732">Signal</keyword>
<evidence type="ECO:0000256" key="9">
    <source>
        <dbReference type="ARBA" id="ARBA00040106"/>
    </source>
</evidence>
<proteinExistence type="inferred from homology"/>
<evidence type="ECO:0000256" key="13">
    <source>
        <dbReference type="SAM" id="MobiDB-lite"/>
    </source>
</evidence>
<protein>
    <recommendedName>
        <fullName evidence="9">B-cell receptor CD22</fullName>
    </recommendedName>
    <alternativeName>
        <fullName evidence="10">Sialic acid-binding Ig-like lectin 2</fullName>
    </alternativeName>
</protein>
<dbReference type="GO" id="GO:0007155">
    <property type="term" value="P:cell adhesion"/>
    <property type="evidence" value="ECO:0007669"/>
    <property type="project" value="UniProtKB-KW"/>
</dbReference>
<dbReference type="Gene3D" id="2.60.40.10">
    <property type="entry name" value="Immunoglobulins"/>
    <property type="match status" value="6"/>
</dbReference>
<evidence type="ECO:0000256" key="12">
    <source>
        <dbReference type="ARBA" id="ARBA00046458"/>
    </source>
</evidence>
<accession>A0AB32T384</accession>
<dbReference type="Pfam" id="PF13895">
    <property type="entry name" value="Ig_2"/>
    <property type="match status" value="3"/>
</dbReference>
<dbReference type="PANTHER" id="PTHR12035:SF135">
    <property type="entry name" value="SIALIC ACID-BINDING IG-LIKE LECTIN 13"/>
    <property type="match status" value="1"/>
</dbReference>
<dbReference type="ZFIN" id="ZDB-GENE-131121-374">
    <property type="gene designation" value="si:dkey-238d18.5"/>
</dbReference>
<evidence type="ECO:0000313" key="19">
    <source>
        <dbReference type="ZFIN" id="ZDB-GENE-131121-374"/>
    </source>
</evidence>
<dbReference type="PROSITE" id="PS50835">
    <property type="entry name" value="IG_LIKE"/>
    <property type="match status" value="4"/>
</dbReference>
<dbReference type="GO" id="GO:0016020">
    <property type="term" value="C:membrane"/>
    <property type="evidence" value="ECO:0007669"/>
    <property type="project" value="UniProtKB-SubCell"/>
</dbReference>
<dbReference type="InterPro" id="IPR013783">
    <property type="entry name" value="Ig-like_fold"/>
</dbReference>
<keyword evidence="2 14" id="KW-0812">Transmembrane</keyword>
<gene>
    <name evidence="18 19" type="primary">si:dkey-238d18.5</name>
</gene>
<evidence type="ECO:0000256" key="3">
    <source>
        <dbReference type="ARBA" id="ARBA00022734"/>
    </source>
</evidence>
<evidence type="ECO:0000313" key="18">
    <source>
        <dbReference type="RefSeq" id="XP_068069881.1"/>
    </source>
</evidence>
<dbReference type="InterPro" id="IPR007110">
    <property type="entry name" value="Ig-like_dom"/>
</dbReference>
<reference evidence="18" key="1">
    <citation type="submission" date="2025-08" db="UniProtKB">
        <authorList>
            <consortium name="RefSeq"/>
        </authorList>
    </citation>
    <scope>IDENTIFICATION</scope>
    <source>
        <strain evidence="18">Tuebingen</strain>
        <tissue evidence="18">Fibroblasts and whole tissue</tissue>
    </source>
</reference>
<feature type="domain" description="Ig-like" evidence="16">
    <location>
        <begin position="243"/>
        <end position="322"/>
    </location>
</feature>